<keyword evidence="8" id="KW-1185">Reference proteome</keyword>
<organism evidence="7 8">
    <name type="scientific">Sporothrix bragantina</name>
    <dbReference type="NCBI Taxonomy" id="671064"/>
    <lineage>
        <taxon>Eukaryota</taxon>
        <taxon>Fungi</taxon>
        <taxon>Dikarya</taxon>
        <taxon>Ascomycota</taxon>
        <taxon>Pezizomycotina</taxon>
        <taxon>Sordariomycetes</taxon>
        <taxon>Sordariomycetidae</taxon>
        <taxon>Ophiostomatales</taxon>
        <taxon>Ophiostomataceae</taxon>
        <taxon>Sporothrix</taxon>
    </lineage>
</organism>
<protein>
    <submittedName>
        <fullName evidence="7">Polyamine transporter tpo5</fullName>
    </submittedName>
</protein>
<evidence type="ECO:0000256" key="2">
    <source>
        <dbReference type="ARBA" id="ARBA00022448"/>
    </source>
</evidence>
<feature type="transmembrane region" description="Helical" evidence="6">
    <location>
        <begin position="117"/>
        <end position="135"/>
    </location>
</feature>
<evidence type="ECO:0000313" key="8">
    <source>
        <dbReference type="Proteomes" id="UP001642406"/>
    </source>
</evidence>
<gene>
    <name evidence="7" type="primary">TPO5_2</name>
    <name evidence="7" type="ORF">SBRCBS47491_001632</name>
</gene>
<sequence length="149" mass="16366">MGNPAAQIFLNTGGRSGGIAIVWAVVILCYLLNHIALSSTINGIFFGMTAPAIDLSYIAVIAARIYYRKTQPIIPGPFVLGRLQLPINIIAIVWTVIISVILIFPTTYPITALNMNYAIIVGAFIFVFALFWWYIGAKRFVSTLAIPFI</sequence>
<accession>A0ABP0B054</accession>
<feature type="transmembrane region" description="Helical" evidence="6">
    <location>
        <begin position="44"/>
        <end position="67"/>
    </location>
</feature>
<keyword evidence="2" id="KW-0813">Transport</keyword>
<evidence type="ECO:0000256" key="6">
    <source>
        <dbReference type="SAM" id="Phobius"/>
    </source>
</evidence>
<evidence type="ECO:0000256" key="5">
    <source>
        <dbReference type="ARBA" id="ARBA00023136"/>
    </source>
</evidence>
<evidence type="ECO:0000313" key="7">
    <source>
        <dbReference type="EMBL" id="CAK7212935.1"/>
    </source>
</evidence>
<dbReference type="PANTHER" id="PTHR45649">
    <property type="entry name" value="AMINO-ACID PERMEASE BAT1"/>
    <property type="match status" value="1"/>
</dbReference>
<keyword evidence="4 6" id="KW-1133">Transmembrane helix</keyword>
<proteinExistence type="predicted"/>
<evidence type="ECO:0000256" key="3">
    <source>
        <dbReference type="ARBA" id="ARBA00022692"/>
    </source>
</evidence>
<dbReference type="EMBL" id="CAWUHC010000009">
    <property type="protein sequence ID" value="CAK7212935.1"/>
    <property type="molecule type" value="Genomic_DNA"/>
</dbReference>
<dbReference type="PANTHER" id="PTHR45649:SF10">
    <property type="entry name" value="AMINO ACID TRANSPORTER (EUROFUNG)"/>
    <property type="match status" value="1"/>
</dbReference>
<feature type="transmembrane region" description="Helical" evidence="6">
    <location>
        <begin position="12"/>
        <end position="32"/>
    </location>
</feature>
<comment type="caution">
    <text evidence="7">The sequence shown here is derived from an EMBL/GenBank/DDBJ whole genome shotgun (WGS) entry which is preliminary data.</text>
</comment>
<evidence type="ECO:0000256" key="1">
    <source>
        <dbReference type="ARBA" id="ARBA00004141"/>
    </source>
</evidence>
<comment type="subcellular location">
    <subcellularLocation>
        <location evidence="1">Membrane</location>
        <topology evidence="1">Multi-pass membrane protein</topology>
    </subcellularLocation>
</comment>
<dbReference type="Pfam" id="PF13520">
    <property type="entry name" value="AA_permease_2"/>
    <property type="match status" value="1"/>
</dbReference>
<keyword evidence="3 6" id="KW-0812">Transmembrane</keyword>
<dbReference type="InterPro" id="IPR002293">
    <property type="entry name" value="AA/rel_permease1"/>
</dbReference>
<feature type="transmembrane region" description="Helical" evidence="6">
    <location>
        <begin position="87"/>
        <end position="105"/>
    </location>
</feature>
<dbReference type="Proteomes" id="UP001642406">
    <property type="component" value="Unassembled WGS sequence"/>
</dbReference>
<keyword evidence="5 6" id="KW-0472">Membrane</keyword>
<name>A0ABP0B054_9PEZI</name>
<evidence type="ECO:0000256" key="4">
    <source>
        <dbReference type="ARBA" id="ARBA00022989"/>
    </source>
</evidence>
<reference evidence="7 8" key="1">
    <citation type="submission" date="2024-01" db="EMBL/GenBank/DDBJ databases">
        <authorList>
            <person name="Allen C."/>
            <person name="Tagirdzhanova G."/>
        </authorList>
    </citation>
    <scope>NUCLEOTIDE SEQUENCE [LARGE SCALE GENOMIC DNA]</scope>
</reference>